<evidence type="ECO:0000259" key="7">
    <source>
        <dbReference type="Pfam" id="PF02826"/>
    </source>
</evidence>
<dbReference type="Gene3D" id="3.40.50.720">
    <property type="entry name" value="NAD(P)-binding Rossmann-like Domain"/>
    <property type="match status" value="2"/>
</dbReference>
<dbReference type="SUPFAM" id="SSF55021">
    <property type="entry name" value="ACT-like"/>
    <property type="match status" value="1"/>
</dbReference>
<reference evidence="10 13" key="4">
    <citation type="submission" date="2018-08" db="EMBL/GenBank/DDBJ databases">
        <title>A genome reference for cultivated species of the human gut microbiota.</title>
        <authorList>
            <person name="Zou Y."/>
            <person name="Xue W."/>
            <person name="Luo G."/>
        </authorList>
    </citation>
    <scope>NUCLEOTIDE SEQUENCE [LARGE SCALE GENOMIC DNA]</scope>
    <source>
        <strain evidence="10 13">TF05-12AC</strain>
    </source>
</reference>
<dbReference type="PANTHER" id="PTHR42938">
    <property type="entry name" value="FORMATE DEHYDROGENASE 1"/>
    <property type="match status" value="1"/>
</dbReference>
<dbReference type="EMBL" id="QVME01000006">
    <property type="protein sequence ID" value="RGE67041.1"/>
    <property type="molecule type" value="Genomic_DNA"/>
</dbReference>
<dbReference type="PROSITE" id="PS00671">
    <property type="entry name" value="D_2_HYDROXYACID_DH_3"/>
    <property type="match status" value="1"/>
</dbReference>
<evidence type="ECO:0000259" key="6">
    <source>
        <dbReference type="Pfam" id="PF00389"/>
    </source>
</evidence>
<dbReference type="Proteomes" id="UP000260828">
    <property type="component" value="Unassembled WGS sequence"/>
</dbReference>
<evidence type="ECO:0000313" key="12">
    <source>
        <dbReference type="Proteomes" id="UP000196386"/>
    </source>
</evidence>
<organism evidence="8 11">
    <name type="scientific">Anaerotruncus colihominis</name>
    <dbReference type="NCBI Taxonomy" id="169435"/>
    <lineage>
        <taxon>Bacteria</taxon>
        <taxon>Bacillati</taxon>
        <taxon>Bacillota</taxon>
        <taxon>Clostridia</taxon>
        <taxon>Eubacteriales</taxon>
        <taxon>Oscillospiraceae</taxon>
        <taxon>Anaerotruncus</taxon>
    </lineage>
</organism>
<dbReference type="InterPro" id="IPR029753">
    <property type="entry name" value="D-isomer_DH_CS"/>
</dbReference>
<feature type="domain" description="D-isomer specific 2-hydroxyacid dehydrogenase NAD-binding" evidence="7">
    <location>
        <begin position="94"/>
        <end position="274"/>
    </location>
</feature>
<dbReference type="InterPro" id="IPR006139">
    <property type="entry name" value="D-isomer_2_OHA_DH_cat_dom"/>
</dbReference>
<dbReference type="CDD" id="cd12174">
    <property type="entry name" value="PGDH_like_3"/>
    <property type="match status" value="1"/>
</dbReference>
<dbReference type="Proteomes" id="UP000095765">
    <property type="component" value="Unassembled WGS sequence"/>
</dbReference>
<dbReference type="GO" id="GO:0004617">
    <property type="term" value="F:phosphoglycerate dehydrogenase activity"/>
    <property type="evidence" value="ECO:0007669"/>
    <property type="project" value="UniProtKB-EC"/>
</dbReference>
<dbReference type="InterPro" id="IPR045865">
    <property type="entry name" value="ACT-like_dom_sf"/>
</dbReference>
<dbReference type="SUPFAM" id="SSF52283">
    <property type="entry name" value="Formate/glycerate dehydrogenase catalytic domain-like"/>
    <property type="match status" value="1"/>
</dbReference>
<dbReference type="Pfam" id="PF00389">
    <property type="entry name" value="2-Hacid_dh"/>
    <property type="match status" value="1"/>
</dbReference>
<dbReference type="EMBL" id="NFKP01000012">
    <property type="protein sequence ID" value="OUP69123.1"/>
    <property type="molecule type" value="Genomic_DNA"/>
</dbReference>
<reference evidence="8 11" key="1">
    <citation type="submission" date="2015-09" db="EMBL/GenBank/DDBJ databases">
        <authorList>
            <consortium name="Pathogen Informatics"/>
        </authorList>
    </citation>
    <scope>NUCLEOTIDE SEQUENCE [LARGE SCALE GENOMIC DNA]</scope>
    <source>
        <strain evidence="8 11">2789STDY5834939</strain>
    </source>
</reference>
<keyword evidence="2 5" id="KW-0560">Oxidoreductase</keyword>
<comment type="similarity">
    <text evidence="1 5">Belongs to the D-isomer specific 2-hydroxyacid dehydrogenase family.</text>
</comment>
<reference evidence="12" key="2">
    <citation type="submission" date="2017-04" db="EMBL/GenBank/DDBJ databases">
        <title>Function of individual gut microbiota members based on whole genome sequencing of pure cultures obtained from chicken caecum.</title>
        <authorList>
            <person name="Medvecky M."/>
            <person name="Cejkova D."/>
            <person name="Polansky O."/>
            <person name="Karasova D."/>
            <person name="Kubasova T."/>
            <person name="Cizek A."/>
            <person name="Rychlik I."/>
        </authorList>
    </citation>
    <scope>NUCLEOTIDE SEQUENCE [LARGE SCALE GENOMIC DNA]</scope>
    <source>
        <strain evidence="12">An175</strain>
    </source>
</reference>
<evidence type="ECO:0000313" key="9">
    <source>
        <dbReference type="EMBL" id="OUP69123.1"/>
    </source>
</evidence>
<protein>
    <submittedName>
        <fullName evidence="8 9">3-phosphoglycerate dehydrogenase</fullName>
        <ecNumber evidence="8">1.1.1.95</ecNumber>
    </submittedName>
</protein>
<dbReference type="SUPFAM" id="SSF51735">
    <property type="entry name" value="NAD(P)-binding Rossmann-fold domains"/>
    <property type="match status" value="1"/>
</dbReference>
<evidence type="ECO:0000313" key="10">
    <source>
        <dbReference type="EMBL" id="RGE67041.1"/>
    </source>
</evidence>
<dbReference type="AlphaFoldDB" id="A0A174R0E2"/>
<dbReference type="PROSITE" id="PS00065">
    <property type="entry name" value="D_2_HYDROXYACID_DH_1"/>
    <property type="match status" value="1"/>
</dbReference>
<dbReference type="EMBL" id="CZBE01000012">
    <property type="protein sequence ID" value="CUP77417.1"/>
    <property type="molecule type" value="Genomic_DNA"/>
</dbReference>
<evidence type="ECO:0000313" key="13">
    <source>
        <dbReference type="Proteomes" id="UP000260828"/>
    </source>
</evidence>
<evidence type="ECO:0000256" key="4">
    <source>
        <dbReference type="ARBA" id="ARBA00029440"/>
    </source>
</evidence>
<sequence>MYHIKTLNKISPYGMDVFDRSKYICGDHVEAPNGILVRSAAMHDMELGSELAAIARAGAGVNNIPVDRCSEQGIVVFNTPGANANAVKELVICALLMSARRVFPAMEWVQTLKGQGDEVPKLVEKGKSQFVGPELAGKSLGVIGLGAIGARIANFARHLDMEVWGYDPYMSVETAWNVSRSIRRASSLKEIYENCDFITLHIPSTPETKGMINSQSIQMMRHGVRLLNFARGDLIVNEDLLAGLEEKQIRCYFTDFPSDELLGHPGVMAIPHLGASTPESEDNCARMAAEELVDYLENGNIKNSVNMPSVSMPRSGDFRVALIHRNIPAMLTKISVLISDAGMNIENLTNKSRQNYAYTMIDLKGAPTDELAAKLRAVEDVIRVTIYR</sequence>
<dbReference type="InterPro" id="IPR036291">
    <property type="entry name" value="NAD(P)-bd_dom_sf"/>
</dbReference>
<dbReference type="Proteomes" id="UP000196386">
    <property type="component" value="Unassembled WGS sequence"/>
</dbReference>
<proteinExistence type="inferred from homology"/>
<evidence type="ECO:0000256" key="3">
    <source>
        <dbReference type="ARBA" id="ARBA00023027"/>
    </source>
</evidence>
<evidence type="ECO:0000256" key="2">
    <source>
        <dbReference type="ARBA" id="ARBA00023002"/>
    </source>
</evidence>
<dbReference type="Pfam" id="PF02826">
    <property type="entry name" value="2-Hacid_dh_C"/>
    <property type="match status" value="1"/>
</dbReference>
<name>A0A174R0E2_9FIRM</name>
<dbReference type="OrthoDB" id="9805416at2"/>
<reference evidence="9" key="3">
    <citation type="journal article" date="2018" name="BMC Genomics">
        <title>Whole genome sequencing and function prediction of 133 gut anaerobes isolated from chicken caecum in pure cultures.</title>
        <authorList>
            <person name="Medvecky M."/>
            <person name="Cejkova D."/>
            <person name="Polansky O."/>
            <person name="Karasova D."/>
            <person name="Kubasova T."/>
            <person name="Cizek A."/>
            <person name="Rychlik I."/>
        </authorList>
    </citation>
    <scope>NUCLEOTIDE SEQUENCE</scope>
    <source>
        <strain evidence="9">An175</strain>
    </source>
</reference>
<evidence type="ECO:0000313" key="8">
    <source>
        <dbReference type="EMBL" id="CUP77417.1"/>
    </source>
</evidence>
<dbReference type="EC" id="1.1.1.95" evidence="8"/>
<feature type="domain" description="D-isomer specific 2-hydroxyacid dehydrogenase catalytic" evidence="6">
    <location>
        <begin position="48"/>
        <end position="306"/>
    </location>
</feature>
<evidence type="ECO:0000313" key="11">
    <source>
        <dbReference type="Proteomes" id="UP000095765"/>
    </source>
</evidence>
<dbReference type="PANTHER" id="PTHR42938:SF47">
    <property type="entry name" value="HYDROXYPYRUVATE REDUCTASE"/>
    <property type="match status" value="1"/>
</dbReference>
<dbReference type="Gene3D" id="3.30.70.260">
    <property type="match status" value="1"/>
</dbReference>
<keyword evidence="3" id="KW-0520">NAD</keyword>
<comment type="pathway">
    <text evidence="4">Amino-acid biosynthesis.</text>
</comment>
<accession>A0A174R0E2</accession>
<dbReference type="InterPro" id="IPR006140">
    <property type="entry name" value="D-isomer_DH_NAD-bd"/>
</dbReference>
<gene>
    <name evidence="8" type="primary">serA_2</name>
    <name evidence="9" type="ORF">B5F11_10885</name>
    <name evidence="10" type="ORF">DXC40_12470</name>
    <name evidence="8" type="ORF">ERS852551_01896</name>
</gene>
<dbReference type="PROSITE" id="PS00670">
    <property type="entry name" value="D_2_HYDROXYACID_DH_2"/>
    <property type="match status" value="1"/>
</dbReference>
<dbReference type="InterPro" id="IPR029752">
    <property type="entry name" value="D-isomer_DH_CS1"/>
</dbReference>
<evidence type="ECO:0000256" key="1">
    <source>
        <dbReference type="ARBA" id="ARBA00005854"/>
    </source>
</evidence>
<dbReference type="RefSeq" id="WP_055245169.1">
    <property type="nucleotide sequence ID" value="NZ_CABIWA010000014.1"/>
</dbReference>
<dbReference type="GO" id="GO:0051287">
    <property type="term" value="F:NAD binding"/>
    <property type="evidence" value="ECO:0007669"/>
    <property type="project" value="InterPro"/>
</dbReference>
<evidence type="ECO:0000256" key="5">
    <source>
        <dbReference type="RuleBase" id="RU003719"/>
    </source>
</evidence>